<evidence type="ECO:0000313" key="2">
    <source>
        <dbReference type="EMBL" id="KAL0565087.1"/>
    </source>
</evidence>
<feature type="region of interest" description="Disordered" evidence="1">
    <location>
        <begin position="1"/>
        <end position="27"/>
    </location>
</feature>
<feature type="compositionally biased region" description="Basic and acidic residues" evidence="1">
    <location>
        <begin position="122"/>
        <end position="131"/>
    </location>
</feature>
<reference evidence="2 3" key="1">
    <citation type="submission" date="2024-02" db="EMBL/GenBank/DDBJ databases">
        <title>A draft genome for the cacao thread blight pathogen Marasmius crinis-equi.</title>
        <authorList>
            <person name="Cohen S.P."/>
            <person name="Baruah I.K."/>
            <person name="Amoako-Attah I."/>
            <person name="Bukari Y."/>
            <person name="Meinhardt L.W."/>
            <person name="Bailey B.A."/>
        </authorList>
    </citation>
    <scope>NUCLEOTIDE SEQUENCE [LARGE SCALE GENOMIC DNA]</scope>
    <source>
        <strain evidence="2 3">GH-76</strain>
    </source>
</reference>
<feature type="compositionally biased region" description="Low complexity" evidence="1">
    <location>
        <begin position="1"/>
        <end position="16"/>
    </location>
</feature>
<comment type="caution">
    <text evidence="2">The sequence shown here is derived from an EMBL/GenBank/DDBJ whole genome shotgun (WGS) entry which is preliminary data.</text>
</comment>
<dbReference type="Proteomes" id="UP001465976">
    <property type="component" value="Unassembled WGS sequence"/>
</dbReference>
<proteinExistence type="predicted"/>
<name>A0ABR3EQK7_9AGAR</name>
<sequence length="321" mass="34780">MSPPASLSSSTPLEPSNNLVSTSLPPSSVALEPLDPLVAPSVASDNNTPSGSVLPPPLLSEAPQRHCHLLLTECPHCRLCKSPGESATSSLKRKRGGGAPATRSKRRKADSDAQEASAAQPSERDDTKSDGEGGQAQGNEAKVGPVDVPEDAPAYIWKVIHMCDLLQVGEEMNGLLEAWVKLEVSAGYEGTGILTASSQPAQIAEWIQHGRRPNFKPKINGVEGYGDKFCAWFKKCSPAWREPKEGTIVMARKTDQDWGELKITGQNGVTSVIAAMAFWRYALDTVPANTPWEKQARERLEKRYREAFEEVAYSVSQMNGD</sequence>
<gene>
    <name evidence="2" type="ORF">V5O48_016943</name>
</gene>
<evidence type="ECO:0000256" key="1">
    <source>
        <dbReference type="SAM" id="MobiDB-lite"/>
    </source>
</evidence>
<accession>A0ABR3EQK7</accession>
<feature type="region of interest" description="Disordered" evidence="1">
    <location>
        <begin position="83"/>
        <end position="147"/>
    </location>
</feature>
<evidence type="ECO:0000313" key="3">
    <source>
        <dbReference type="Proteomes" id="UP001465976"/>
    </source>
</evidence>
<keyword evidence="3" id="KW-1185">Reference proteome</keyword>
<feature type="compositionally biased region" description="Polar residues" evidence="1">
    <location>
        <begin position="17"/>
        <end position="26"/>
    </location>
</feature>
<protein>
    <submittedName>
        <fullName evidence="2">Uncharacterized protein</fullName>
    </submittedName>
</protein>
<organism evidence="2 3">
    <name type="scientific">Marasmius crinis-equi</name>
    <dbReference type="NCBI Taxonomy" id="585013"/>
    <lineage>
        <taxon>Eukaryota</taxon>
        <taxon>Fungi</taxon>
        <taxon>Dikarya</taxon>
        <taxon>Basidiomycota</taxon>
        <taxon>Agaricomycotina</taxon>
        <taxon>Agaricomycetes</taxon>
        <taxon>Agaricomycetidae</taxon>
        <taxon>Agaricales</taxon>
        <taxon>Marasmiineae</taxon>
        <taxon>Marasmiaceae</taxon>
        <taxon>Marasmius</taxon>
    </lineage>
</organism>
<dbReference type="EMBL" id="JBAHYK010002426">
    <property type="protein sequence ID" value="KAL0565087.1"/>
    <property type="molecule type" value="Genomic_DNA"/>
</dbReference>